<evidence type="ECO:0000256" key="1">
    <source>
        <dbReference type="SAM" id="MobiDB-lite"/>
    </source>
</evidence>
<keyword evidence="2" id="KW-0472">Membrane</keyword>
<dbReference type="RefSeq" id="WP_183395147.1">
    <property type="nucleotide sequence ID" value="NZ_JACIDR010000002.1"/>
</dbReference>
<organism evidence="3 4">
    <name type="scientific">Hansschlegelia beijingensis</name>
    <dbReference type="NCBI Taxonomy" id="1133344"/>
    <lineage>
        <taxon>Bacteria</taxon>
        <taxon>Pseudomonadati</taxon>
        <taxon>Pseudomonadota</taxon>
        <taxon>Alphaproteobacteria</taxon>
        <taxon>Hyphomicrobiales</taxon>
        <taxon>Methylopilaceae</taxon>
        <taxon>Hansschlegelia</taxon>
    </lineage>
</organism>
<gene>
    <name evidence="3" type="ORF">GGR24_001969</name>
</gene>
<feature type="compositionally biased region" description="Basic and acidic residues" evidence="1">
    <location>
        <begin position="7"/>
        <end position="26"/>
    </location>
</feature>
<feature type="transmembrane region" description="Helical" evidence="2">
    <location>
        <begin position="40"/>
        <end position="60"/>
    </location>
</feature>
<protein>
    <submittedName>
        <fullName evidence="3">Uncharacterized protein</fullName>
    </submittedName>
</protein>
<feature type="region of interest" description="Disordered" evidence="1">
    <location>
        <begin position="1"/>
        <end position="26"/>
    </location>
</feature>
<reference evidence="3 4" key="1">
    <citation type="submission" date="2020-08" db="EMBL/GenBank/DDBJ databases">
        <title>Genomic Encyclopedia of Type Strains, Phase IV (KMG-IV): sequencing the most valuable type-strain genomes for metagenomic binning, comparative biology and taxonomic classification.</title>
        <authorList>
            <person name="Goeker M."/>
        </authorList>
    </citation>
    <scope>NUCLEOTIDE SEQUENCE [LARGE SCALE GENOMIC DNA]</scope>
    <source>
        <strain evidence="3 4">DSM 25481</strain>
    </source>
</reference>
<sequence length="63" mass="6923">MRTFRVFPDRESEPGEEQPRAFGRREEVARARKSQKIRQIQTAGAAALLLGAGALAVMVINGL</sequence>
<keyword evidence="4" id="KW-1185">Reference proteome</keyword>
<accession>A0A7W6CZN9</accession>
<evidence type="ECO:0000313" key="4">
    <source>
        <dbReference type="Proteomes" id="UP000528964"/>
    </source>
</evidence>
<dbReference type="Proteomes" id="UP000528964">
    <property type="component" value="Unassembled WGS sequence"/>
</dbReference>
<keyword evidence="2" id="KW-0812">Transmembrane</keyword>
<proteinExistence type="predicted"/>
<name>A0A7W6CZN9_9HYPH</name>
<keyword evidence="2" id="KW-1133">Transmembrane helix</keyword>
<evidence type="ECO:0000256" key="2">
    <source>
        <dbReference type="SAM" id="Phobius"/>
    </source>
</evidence>
<comment type="caution">
    <text evidence="3">The sequence shown here is derived from an EMBL/GenBank/DDBJ whole genome shotgun (WGS) entry which is preliminary data.</text>
</comment>
<dbReference type="EMBL" id="JACIDR010000002">
    <property type="protein sequence ID" value="MBB3973312.1"/>
    <property type="molecule type" value="Genomic_DNA"/>
</dbReference>
<evidence type="ECO:0000313" key="3">
    <source>
        <dbReference type="EMBL" id="MBB3973312.1"/>
    </source>
</evidence>
<dbReference type="AlphaFoldDB" id="A0A7W6CZN9"/>